<evidence type="ECO:0000256" key="1">
    <source>
        <dbReference type="SAM" id="MobiDB-lite"/>
    </source>
</evidence>
<feature type="region of interest" description="Disordered" evidence="1">
    <location>
        <begin position="1"/>
        <end position="45"/>
    </location>
</feature>
<reference evidence="2 3" key="1">
    <citation type="submission" date="2021-01" db="EMBL/GenBank/DDBJ databases">
        <title>Genome Sequencing of Type Strains.</title>
        <authorList>
            <person name="Lemaire J.F."/>
            <person name="Inderbitzin P."/>
            <person name="Collins S.B."/>
            <person name="Wespe N."/>
            <person name="Knight-Connoni V."/>
        </authorList>
    </citation>
    <scope>NUCLEOTIDE SEQUENCE [LARGE SCALE GENOMIC DNA]</scope>
    <source>
        <strain evidence="2 3">DSM 23009</strain>
    </source>
</reference>
<keyword evidence="3" id="KW-1185">Reference proteome</keyword>
<dbReference type="RefSeq" id="WP_205726887.1">
    <property type="nucleotide sequence ID" value="NZ_JAFHKR010000039.1"/>
</dbReference>
<accession>A0ABS2ZTH1</accession>
<protein>
    <submittedName>
        <fullName evidence="2">Uncharacterized protein</fullName>
    </submittedName>
</protein>
<dbReference type="EMBL" id="JAFHKR010000039">
    <property type="protein sequence ID" value="MBN3556179.1"/>
    <property type="molecule type" value="Genomic_DNA"/>
</dbReference>
<organism evidence="2 3">
    <name type="scientific">Fictibacillus nanhaiensis</name>
    <dbReference type="NCBI Taxonomy" id="742169"/>
    <lineage>
        <taxon>Bacteria</taxon>
        <taxon>Bacillati</taxon>
        <taxon>Bacillota</taxon>
        <taxon>Bacilli</taxon>
        <taxon>Bacillales</taxon>
        <taxon>Fictibacillaceae</taxon>
        <taxon>Fictibacillus</taxon>
    </lineage>
</organism>
<sequence>MRLLWDERAGETLNGAKRQGAHRSPHGKRARGTEINHLQEGPNIL</sequence>
<dbReference type="Proteomes" id="UP001296923">
    <property type="component" value="Unassembled WGS sequence"/>
</dbReference>
<name>A0ABS2ZTH1_9BACL</name>
<gene>
    <name evidence="2" type="ORF">JYA63_18035</name>
</gene>
<comment type="caution">
    <text evidence="2">The sequence shown here is derived from an EMBL/GenBank/DDBJ whole genome shotgun (WGS) entry which is preliminary data.</text>
</comment>
<evidence type="ECO:0000313" key="2">
    <source>
        <dbReference type="EMBL" id="MBN3556179.1"/>
    </source>
</evidence>
<proteinExistence type="predicted"/>
<evidence type="ECO:0000313" key="3">
    <source>
        <dbReference type="Proteomes" id="UP001296923"/>
    </source>
</evidence>
<feature type="compositionally biased region" description="Basic and acidic residues" evidence="1">
    <location>
        <begin position="1"/>
        <end position="10"/>
    </location>
</feature>
<feature type="compositionally biased region" description="Basic residues" evidence="1">
    <location>
        <begin position="19"/>
        <end position="30"/>
    </location>
</feature>